<proteinExistence type="predicted"/>
<dbReference type="InterPro" id="IPR053154">
    <property type="entry name" value="c-di-AMP_regulator"/>
</dbReference>
<keyword evidence="2" id="KW-1133">Transmembrane helix</keyword>
<protein>
    <submittedName>
        <fullName evidence="3">Putative secreted protein associated with spyDAC</fullName>
    </submittedName>
</protein>
<dbReference type="Proteomes" id="UP000257323">
    <property type="component" value="Unassembled WGS sequence"/>
</dbReference>
<dbReference type="PANTHER" id="PTHR37804:SF1">
    <property type="entry name" value="CDAA REGULATORY PROTEIN CDAR"/>
    <property type="match status" value="1"/>
</dbReference>
<dbReference type="Gene3D" id="2.170.120.40">
    <property type="entry name" value="YbbR-like domain"/>
    <property type="match status" value="1"/>
</dbReference>
<comment type="caution">
    <text evidence="3">The sequence shown here is derived from an EMBL/GenBank/DDBJ whole genome shotgun (WGS) entry which is preliminary data.</text>
</comment>
<dbReference type="Gene3D" id="2.170.120.30">
    <property type="match status" value="1"/>
</dbReference>
<keyword evidence="2" id="KW-0472">Membrane</keyword>
<organism evidence="3 4">
    <name type="scientific">Candidatus Saccharicenans subterraneus</name>
    <dbReference type="NCBI Taxonomy" id="2508984"/>
    <lineage>
        <taxon>Bacteria</taxon>
        <taxon>Candidatus Aminicenantota</taxon>
        <taxon>Candidatus Aminicenantia</taxon>
        <taxon>Candidatus Aminicenantales</taxon>
        <taxon>Candidatus Saccharicenantaceae</taxon>
        <taxon>Candidatus Saccharicenans</taxon>
    </lineage>
</organism>
<gene>
    <name evidence="3" type="ORF">OP8BY_1650</name>
</gene>
<dbReference type="EMBL" id="QUAH01000003">
    <property type="protein sequence ID" value="RFT16472.1"/>
    <property type="molecule type" value="Genomic_DNA"/>
</dbReference>
<feature type="transmembrane region" description="Helical" evidence="2">
    <location>
        <begin position="12"/>
        <end position="29"/>
    </location>
</feature>
<evidence type="ECO:0000313" key="4">
    <source>
        <dbReference type="Proteomes" id="UP000257323"/>
    </source>
</evidence>
<accession>A0A3E2BP89</accession>
<reference evidence="3 4" key="1">
    <citation type="submission" date="2018-08" db="EMBL/GenBank/DDBJ databases">
        <title>Genome analysis of the thermophilic bacterium of the candidate phylum Aminicenantes from deep subsurface aquifer revealed its physiology and ecological role.</title>
        <authorList>
            <person name="Kadnikov V.V."/>
            <person name="Mardanov A.V."/>
            <person name="Beletsky A.V."/>
            <person name="Karnachuk O.V."/>
            <person name="Ravin N.V."/>
        </authorList>
    </citation>
    <scope>NUCLEOTIDE SEQUENCE [LARGE SCALE GENOMIC DNA]</scope>
    <source>
        <strain evidence="3">BY38</strain>
    </source>
</reference>
<evidence type="ECO:0000313" key="3">
    <source>
        <dbReference type="EMBL" id="RFT16472.1"/>
    </source>
</evidence>
<feature type="region of interest" description="Disordered" evidence="1">
    <location>
        <begin position="221"/>
        <end position="242"/>
    </location>
</feature>
<name>A0A3E2BP89_9BACT</name>
<dbReference type="Pfam" id="PF07949">
    <property type="entry name" value="YbbR"/>
    <property type="match status" value="1"/>
</dbReference>
<dbReference type="InterPro" id="IPR012505">
    <property type="entry name" value="YbbR"/>
</dbReference>
<dbReference type="PANTHER" id="PTHR37804">
    <property type="entry name" value="CDAA REGULATORY PROTEIN CDAR"/>
    <property type="match status" value="1"/>
</dbReference>
<keyword evidence="2" id="KW-0812">Transmembrane</keyword>
<evidence type="ECO:0000256" key="2">
    <source>
        <dbReference type="SAM" id="Phobius"/>
    </source>
</evidence>
<evidence type="ECO:0000256" key="1">
    <source>
        <dbReference type="SAM" id="MobiDB-lite"/>
    </source>
</evidence>
<sequence length="242" mass="27287">MIKEIVVRNWQLKVLALFLALVLWIILIPEEKTFAEKNLTINLELVNIPPEVEVLEPPDTSLNLKIRARKRLINNLRPEDFSARLDMSRASIYQQEYLIEAGMIKAPAGVEIVSFSPAYVHVKLERTKKLEMEVVPTIIGRPPDGYHLARVEVNPNRVMVAGPESKVRARDKVITSPIDASTLTTSTVLDVDLILPRPELRLLTPYPRARVTIIIEKADSRTSGTNGARPADRRSNFAQLDL</sequence>
<dbReference type="AlphaFoldDB" id="A0A3E2BP89"/>